<dbReference type="PANTHER" id="PTHR45566:SF1">
    <property type="entry name" value="HTH-TYPE TRANSCRIPTIONAL REGULATOR YHJB-RELATED"/>
    <property type="match status" value="1"/>
</dbReference>
<dbReference type="Proteomes" id="UP000595362">
    <property type="component" value="Chromosome"/>
</dbReference>
<dbReference type="Gene3D" id="3.40.50.2300">
    <property type="match status" value="1"/>
</dbReference>
<feature type="domain" description="HTH luxR-type" evidence="4">
    <location>
        <begin position="154"/>
        <end position="219"/>
    </location>
</feature>
<dbReference type="PANTHER" id="PTHR45566">
    <property type="entry name" value="HTH-TYPE TRANSCRIPTIONAL REGULATOR YHJB-RELATED"/>
    <property type="match status" value="1"/>
</dbReference>
<evidence type="ECO:0000313" key="7">
    <source>
        <dbReference type="Proteomes" id="UP000595362"/>
    </source>
</evidence>
<dbReference type="Pfam" id="PF00072">
    <property type="entry name" value="Response_reg"/>
    <property type="match status" value="1"/>
</dbReference>
<evidence type="ECO:0000256" key="3">
    <source>
        <dbReference type="PROSITE-ProRule" id="PRU00169"/>
    </source>
</evidence>
<dbReference type="EMBL" id="CP066681">
    <property type="protein sequence ID" value="QQG35844.1"/>
    <property type="molecule type" value="Genomic_DNA"/>
</dbReference>
<dbReference type="SMART" id="SM00421">
    <property type="entry name" value="HTH_LUXR"/>
    <property type="match status" value="1"/>
</dbReference>
<reference evidence="6 7" key="1">
    <citation type="submission" date="2020-07" db="EMBL/GenBank/DDBJ databases">
        <title>Huge and variable diversity of episymbiotic CPR bacteria and DPANN archaea in groundwater ecosystems.</title>
        <authorList>
            <person name="He C.Y."/>
            <person name="Keren R."/>
            <person name="Whittaker M."/>
            <person name="Farag I.F."/>
            <person name="Doudna J."/>
            <person name="Cate J.H.D."/>
            <person name="Banfield J.F."/>
        </authorList>
    </citation>
    <scope>NUCLEOTIDE SEQUENCE [LARGE SCALE GENOMIC DNA]</scope>
    <source>
        <strain evidence="6">NC_groundwater_70_Ag_B-0.1um_54_66</strain>
    </source>
</reference>
<dbReference type="PROSITE" id="PS00622">
    <property type="entry name" value="HTH_LUXR_1"/>
    <property type="match status" value="1"/>
</dbReference>
<keyword evidence="1 3" id="KW-0597">Phosphoprotein</keyword>
<dbReference type="InterPro" id="IPR016032">
    <property type="entry name" value="Sig_transdc_resp-reg_C-effctor"/>
</dbReference>
<gene>
    <name evidence="6" type="ORF">HYS17_10125</name>
</gene>
<proteinExistence type="predicted"/>
<dbReference type="GO" id="GO:0000160">
    <property type="term" value="P:phosphorelay signal transduction system"/>
    <property type="evidence" value="ECO:0007669"/>
    <property type="project" value="InterPro"/>
</dbReference>
<dbReference type="PROSITE" id="PS50110">
    <property type="entry name" value="RESPONSE_REGULATORY"/>
    <property type="match status" value="1"/>
</dbReference>
<evidence type="ECO:0000256" key="2">
    <source>
        <dbReference type="ARBA" id="ARBA00023125"/>
    </source>
</evidence>
<name>A0A7T5R1T1_9BACT</name>
<dbReference type="Pfam" id="PF00196">
    <property type="entry name" value="GerE"/>
    <property type="match status" value="1"/>
</dbReference>
<dbReference type="PROSITE" id="PS50043">
    <property type="entry name" value="HTH_LUXR_2"/>
    <property type="match status" value="1"/>
</dbReference>
<protein>
    <submittedName>
        <fullName evidence="6">Response regulator transcription factor</fullName>
    </submittedName>
</protein>
<dbReference type="GO" id="GO:0003677">
    <property type="term" value="F:DNA binding"/>
    <property type="evidence" value="ECO:0007669"/>
    <property type="project" value="UniProtKB-KW"/>
</dbReference>
<dbReference type="CDD" id="cd06170">
    <property type="entry name" value="LuxR_C_like"/>
    <property type="match status" value="1"/>
</dbReference>
<dbReference type="GO" id="GO:0006355">
    <property type="term" value="P:regulation of DNA-templated transcription"/>
    <property type="evidence" value="ECO:0007669"/>
    <property type="project" value="InterPro"/>
</dbReference>
<dbReference type="Gene3D" id="1.10.10.10">
    <property type="entry name" value="Winged helix-like DNA-binding domain superfamily/Winged helix DNA-binding domain"/>
    <property type="match status" value="1"/>
</dbReference>
<dbReference type="InterPro" id="IPR036388">
    <property type="entry name" value="WH-like_DNA-bd_sf"/>
</dbReference>
<dbReference type="InterPro" id="IPR000792">
    <property type="entry name" value="Tscrpt_reg_LuxR_C"/>
</dbReference>
<evidence type="ECO:0000259" key="4">
    <source>
        <dbReference type="PROSITE" id="PS50043"/>
    </source>
</evidence>
<feature type="modified residue" description="4-aspartylphosphate" evidence="3">
    <location>
        <position position="54"/>
    </location>
</feature>
<sequence>MKILIADDHTLFRDALTLYINQIEPDYRISVARDIKEVVELLEADPDYNLVLLDYRMPGMNGFQGLKKIRQTWPNIQVALMSGIANEEEVKASLELGAVGYFPKTMPGHAMVKGFQQIVKGEKFIPVDHNTNRLMPSYEPPFQPAMDKAANQDGSSDSVHLTTREMDVLGHLLQGKSNKLIASALGLQVVTVKLHVRSLCKKLDAQNRTQVALKAREMGILDQFLRPSTHQEAAINPISKRT</sequence>
<dbReference type="CDD" id="cd17535">
    <property type="entry name" value="REC_NarL-like"/>
    <property type="match status" value="1"/>
</dbReference>
<feature type="domain" description="Response regulatory" evidence="5">
    <location>
        <begin position="2"/>
        <end position="119"/>
    </location>
</feature>
<evidence type="ECO:0000259" key="5">
    <source>
        <dbReference type="PROSITE" id="PS50110"/>
    </source>
</evidence>
<dbReference type="SUPFAM" id="SSF52172">
    <property type="entry name" value="CheY-like"/>
    <property type="match status" value="1"/>
</dbReference>
<evidence type="ECO:0000313" key="6">
    <source>
        <dbReference type="EMBL" id="QQG35844.1"/>
    </source>
</evidence>
<dbReference type="PRINTS" id="PR00038">
    <property type="entry name" value="HTHLUXR"/>
</dbReference>
<dbReference type="InterPro" id="IPR001789">
    <property type="entry name" value="Sig_transdc_resp-reg_receiver"/>
</dbReference>
<organism evidence="6 7">
    <name type="scientific">Micavibrio aeruginosavorus</name>
    <dbReference type="NCBI Taxonomy" id="349221"/>
    <lineage>
        <taxon>Bacteria</taxon>
        <taxon>Pseudomonadati</taxon>
        <taxon>Bdellovibrionota</taxon>
        <taxon>Bdellovibrionia</taxon>
        <taxon>Bdellovibrionales</taxon>
        <taxon>Pseudobdellovibrionaceae</taxon>
        <taxon>Micavibrio</taxon>
    </lineage>
</organism>
<dbReference type="InterPro" id="IPR011006">
    <property type="entry name" value="CheY-like_superfamily"/>
</dbReference>
<dbReference type="AlphaFoldDB" id="A0A7T5R1T1"/>
<evidence type="ECO:0000256" key="1">
    <source>
        <dbReference type="ARBA" id="ARBA00022553"/>
    </source>
</evidence>
<dbReference type="SMART" id="SM00448">
    <property type="entry name" value="REC"/>
    <property type="match status" value="1"/>
</dbReference>
<keyword evidence="2" id="KW-0238">DNA-binding</keyword>
<dbReference type="SUPFAM" id="SSF46894">
    <property type="entry name" value="C-terminal effector domain of the bipartite response regulators"/>
    <property type="match status" value="1"/>
</dbReference>
<dbReference type="InterPro" id="IPR058245">
    <property type="entry name" value="NreC/VraR/RcsB-like_REC"/>
</dbReference>
<accession>A0A7T5R1T1</accession>
<dbReference type="InterPro" id="IPR051015">
    <property type="entry name" value="EvgA-like"/>
</dbReference>